<organism evidence="2 3">
    <name type="scientific">Exophiala mesophila</name>
    <name type="common">Black yeast-like fungus</name>
    <dbReference type="NCBI Taxonomy" id="212818"/>
    <lineage>
        <taxon>Eukaryota</taxon>
        <taxon>Fungi</taxon>
        <taxon>Dikarya</taxon>
        <taxon>Ascomycota</taxon>
        <taxon>Pezizomycotina</taxon>
        <taxon>Eurotiomycetes</taxon>
        <taxon>Chaetothyriomycetidae</taxon>
        <taxon>Chaetothyriales</taxon>
        <taxon>Herpotrichiellaceae</taxon>
        <taxon>Exophiala</taxon>
    </lineage>
</organism>
<dbReference type="GeneID" id="27322695"/>
<keyword evidence="3" id="KW-1185">Reference proteome</keyword>
<feature type="compositionally biased region" description="Basic and acidic residues" evidence="1">
    <location>
        <begin position="333"/>
        <end position="345"/>
    </location>
</feature>
<feature type="compositionally biased region" description="Basic and acidic residues" evidence="1">
    <location>
        <begin position="298"/>
        <end position="308"/>
    </location>
</feature>
<reference evidence="2 3" key="1">
    <citation type="submission" date="2015-01" db="EMBL/GenBank/DDBJ databases">
        <title>The Genome Sequence of Exophiala mesophila CBS40295.</title>
        <authorList>
            <consortium name="The Broad Institute Genomics Platform"/>
            <person name="Cuomo C."/>
            <person name="de Hoog S."/>
            <person name="Gorbushina A."/>
            <person name="Stielow B."/>
            <person name="Teixiera M."/>
            <person name="Abouelleil A."/>
            <person name="Chapman S.B."/>
            <person name="Priest M."/>
            <person name="Young S.K."/>
            <person name="Wortman J."/>
            <person name="Nusbaum C."/>
            <person name="Birren B."/>
        </authorList>
    </citation>
    <scope>NUCLEOTIDE SEQUENCE [LARGE SCALE GENOMIC DNA]</scope>
    <source>
        <strain evidence="2 3">CBS 40295</strain>
    </source>
</reference>
<accession>A0A0D1WWA3</accession>
<dbReference type="RefSeq" id="XP_016225229.1">
    <property type="nucleotide sequence ID" value="XM_016369441.1"/>
</dbReference>
<feature type="compositionally biased region" description="Polar residues" evidence="1">
    <location>
        <begin position="587"/>
        <end position="600"/>
    </location>
</feature>
<dbReference type="Proteomes" id="UP000054302">
    <property type="component" value="Unassembled WGS sequence"/>
</dbReference>
<dbReference type="EMBL" id="KN847522">
    <property type="protein sequence ID" value="KIV93655.1"/>
    <property type="molecule type" value="Genomic_DNA"/>
</dbReference>
<dbReference type="HOGENOM" id="CLU_496948_0_0_1"/>
<gene>
    <name evidence="2" type="ORF">PV10_04850</name>
</gene>
<sequence length="624" mass="69878">MASVDLDSQWKSTFGDTPRPMLYSTQELNDDGFYPLTDPSSFLVKPPGMTREQLYVTGLNNQAALKLAQAEYLELERQIILIKGTTKYKDPQALPPTDVYEEQKEAVLYGYKYSPNRPALLGAAVIGNRTGDDVTDREKHDVRLQQEPFEQGGFVPTDKQKKDLEAKIKARPNLDGWTPVIKNGKYYLPRQQIHHNEYNIKYVRSTADDSVEGPPVQTTEDKNGSLTPHKTIVTRLTRTRFDGKKVPTTRDVSEAPSVSSSKRRADTPINDGGVETPNSKRRRQDDVNRPKHPNQYTKAREAREREARAAAASGAVTPGTPAPRPKHPNQYTKARELREAQEAKEAQNALKAAKPKHPNQYTKAREAREREARELAVQKPRSAAMTPAAQAPMAGQPSGFSWTQFTNQELRDRKWTDAELVDAVKHHHTWLHDDPAKQAEWKEKIINGINPVRSFSMFKKWSYWKDRDLDKRPRGKKDQANAASGATKTPSKPQKPVKPKPKAKTDSLQVTPSTTPAQEDQNSRILDEAPQGTARRSAMSISMFINHNDDESNDDIRAAPAFSVPSPGPDAPMNGDSRDDMDHGRTNDMSSRPSLSTEVSDSLIVINGSPPLRRSMRSSRRSSG</sequence>
<feature type="compositionally biased region" description="Basic and acidic residues" evidence="1">
    <location>
        <begin position="469"/>
        <end position="479"/>
    </location>
</feature>
<evidence type="ECO:0000313" key="3">
    <source>
        <dbReference type="Proteomes" id="UP000054302"/>
    </source>
</evidence>
<dbReference type="OrthoDB" id="4115400at2759"/>
<dbReference type="AlphaFoldDB" id="A0A0D1WWA3"/>
<feature type="compositionally biased region" description="Basic and acidic residues" evidence="1">
    <location>
        <begin position="547"/>
        <end position="557"/>
    </location>
</feature>
<feature type="compositionally biased region" description="Polar residues" evidence="1">
    <location>
        <begin position="506"/>
        <end position="520"/>
    </location>
</feature>
<feature type="compositionally biased region" description="Basic residues" evidence="1">
    <location>
        <begin position="614"/>
        <end position="624"/>
    </location>
</feature>
<name>A0A0D1WWA3_EXOME</name>
<feature type="compositionally biased region" description="Basic and acidic residues" evidence="1">
    <location>
        <begin position="576"/>
        <end position="586"/>
    </location>
</feature>
<dbReference type="OMA" id="RPKHPNQ"/>
<dbReference type="STRING" id="212818.A0A0D1WWA3"/>
<feature type="region of interest" description="Disordered" evidence="1">
    <location>
        <begin position="547"/>
        <end position="624"/>
    </location>
</feature>
<proteinExistence type="predicted"/>
<feature type="region of interest" description="Disordered" evidence="1">
    <location>
        <begin position="469"/>
        <end position="535"/>
    </location>
</feature>
<evidence type="ECO:0000313" key="2">
    <source>
        <dbReference type="EMBL" id="KIV93655.1"/>
    </source>
</evidence>
<feature type="region of interest" description="Disordered" evidence="1">
    <location>
        <begin position="205"/>
        <end position="383"/>
    </location>
</feature>
<evidence type="ECO:0000256" key="1">
    <source>
        <dbReference type="SAM" id="MobiDB-lite"/>
    </source>
</evidence>
<protein>
    <submittedName>
        <fullName evidence="2">Uncharacterized protein</fullName>
    </submittedName>
</protein>
<dbReference type="VEuPathDB" id="FungiDB:PV10_04850"/>
<feature type="compositionally biased region" description="Basic and acidic residues" evidence="1">
    <location>
        <begin position="363"/>
        <end position="376"/>
    </location>
</feature>